<proteinExistence type="predicted"/>
<organism evidence="1">
    <name type="scientific">marine sediment metagenome</name>
    <dbReference type="NCBI Taxonomy" id="412755"/>
    <lineage>
        <taxon>unclassified sequences</taxon>
        <taxon>metagenomes</taxon>
        <taxon>ecological metagenomes</taxon>
    </lineage>
</organism>
<protein>
    <submittedName>
        <fullName evidence="1">Uncharacterized protein</fullName>
    </submittedName>
</protein>
<accession>A0A0F9QJY6</accession>
<comment type="caution">
    <text evidence="1">The sequence shown here is derived from an EMBL/GenBank/DDBJ whole genome shotgun (WGS) entry which is preliminary data.</text>
</comment>
<name>A0A0F9QJY6_9ZZZZ</name>
<dbReference type="AlphaFoldDB" id="A0A0F9QJY6"/>
<evidence type="ECO:0000313" key="1">
    <source>
        <dbReference type="EMBL" id="KKN37322.1"/>
    </source>
</evidence>
<dbReference type="EMBL" id="LAZR01001902">
    <property type="protein sequence ID" value="KKN37322.1"/>
    <property type="molecule type" value="Genomic_DNA"/>
</dbReference>
<gene>
    <name evidence="1" type="ORF">LCGC14_0764650</name>
</gene>
<sequence>MAKNTSKKDDEVKKVKMVKCTVVQRFSMGVENTKMQKYYNIGEQKEFPESQVERLGPEKNKLDRDIFIVPGNLDKAKAIKFDEKIKTARNKQFMGGKNKGE</sequence>
<reference evidence="1" key="1">
    <citation type="journal article" date="2015" name="Nature">
        <title>Complex archaea that bridge the gap between prokaryotes and eukaryotes.</title>
        <authorList>
            <person name="Spang A."/>
            <person name="Saw J.H."/>
            <person name="Jorgensen S.L."/>
            <person name="Zaremba-Niedzwiedzka K."/>
            <person name="Martijn J."/>
            <person name="Lind A.E."/>
            <person name="van Eijk R."/>
            <person name="Schleper C."/>
            <person name="Guy L."/>
            <person name="Ettema T.J."/>
        </authorList>
    </citation>
    <scope>NUCLEOTIDE SEQUENCE</scope>
</reference>